<comment type="caution">
    <text evidence="1">The sequence shown here is derived from an EMBL/GenBank/DDBJ whole genome shotgun (WGS) entry which is preliminary data.</text>
</comment>
<keyword evidence="2" id="KW-1185">Reference proteome</keyword>
<evidence type="ECO:0000313" key="2">
    <source>
        <dbReference type="Proteomes" id="UP000575083"/>
    </source>
</evidence>
<evidence type="ECO:0000313" key="1">
    <source>
        <dbReference type="EMBL" id="MBB6558831.1"/>
    </source>
</evidence>
<gene>
    <name evidence="1" type="ORF">HNP48_001495</name>
</gene>
<proteinExistence type="predicted"/>
<sequence length="112" mass="12487">MTQFKLMVDRTLDDGRFVVINDSREDAPVGTTFVEITVWASARIEGEFETEQIGSATAVALRLESVEFWRRLVDAVPFGHNAAVQLSGAGLKELRDQLARIPKGQYIFLSSE</sequence>
<protein>
    <submittedName>
        <fullName evidence="1">Uncharacterized protein</fullName>
    </submittedName>
</protein>
<name>A0A7X0PC55_9BURK</name>
<dbReference type="EMBL" id="JACHLK010000002">
    <property type="protein sequence ID" value="MBB6558831.1"/>
    <property type="molecule type" value="Genomic_DNA"/>
</dbReference>
<accession>A0A7X0PC55</accession>
<organism evidence="1 2">
    <name type="scientific">Acidovorax soli</name>
    <dbReference type="NCBI Taxonomy" id="592050"/>
    <lineage>
        <taxon>Bacteria</taxon>
        <taxon>Pseudomonadati</taxon>
        <taxon>Pseudomonadota</taxon>
        <taxon>Betaproteobacteria</taxon>
        <taxon>Burkholderiales</taxon>
        <taxon>Comamonadaceae</taxon>
        <taxon>Acidovorax</taxon>
    </lineage>
</organism>
<dbReference type="RefSeq" id="WP_184856249.1">
    <property type="nucleotide sequence ID" value="NZ_JACHLK010000002.1"/>
</dbReference>
<dbReference type="Proteomes" id="UP000575083">
    <property type="component" value="Unassembled WGS sequence"/>
</dbReference>
<dbReference type="AlphaFoldDB" id="A0A7X0PC55"/>
<reference evidence="1 2" key="1">
    <citation type="submission" date="2020-08" db="EMBL/GenBank/DDBJ databases">
        <title>Functional genomics of gut bacteria from endangered species of beetles.</title>
        <authorList>
            <person name="Carlos-Shanley C."/>
        </authorList>
    </citation>
    <scope>NUCLEOTIDE SEQUENCE [LARGE SCALE GENOMIC DNA]</scope>
    <source>
        <strain evidence="1 2">S00198</strain>
    </source>
</reference>